<dbReference type="Proteomes" id="UP000013827">
    <property type="component" value="Unassembled WGS sequence"/>
</dbReference>
<protein>
    <submittedName>
        <fullName evidence="1">Uncharacterized protein</fullName>
    </submittedName>
</protein>
<accession>A0A0D3JY40</accession>
<organism evidence="1 2">
    <name type="scientific">Emiliania huxleyi (strain CCMP1516)</name>
    <dbReference type="NCBI Taxonomy" id="280463"/>
    <lineage>
        <taxon>Eukaryota</taxon>
        <taxon>Haptista</taxon>
        <taxon>Haptophyta</taxon>
        <taxon>Prymnesiophyceae</taxon>
        <taxon>Isochrysidales</taxon>
        <taxon>Noelaerhabdaceae</taxon>
        <taxon>Emiliania</taxon>
    </lineage>
</organism>
<dbReference type="KEGG" id="ehx:EMIHUDRAFT_353414"/>
<proteinExistence type="predicted"/>
<reference evidence="2" key="1">
    <citation type="journal article" date="2013" name="Nature">
        <title>Pan genome of the phytoplankton Emiliania underpins its global distribution.</title>
        <authorList>
            <person name="Read B.A."/>
            <person name="Kegel J."/>
            <person name="Klute M.J."/>
            <person name="Kuo A."/>
            <person name="Lefebvre S.C."/>
            <person name="Maumus F."/>
            <person name="Mayer C."/>
            <person name="Miller J."/>
            <person name="Monier A."/>
            <person name="Salamov A."/>
            <person name="Young J."/>
            <person name="Aguilar M."/>
            <person name="Claverie J.M."/>
            <person name="Frickenhaus S."/>
            <person name="Gonzalez K."/>
            <person name="Herman E.K."/>
            <person name="Lin Y.C."/>
            <person name="Napier J."/>
            <person name="Ogata H."/>
            <person name="Sarno A.F."/>
            <person name="Shmutz J."/>
            <person name="Schroeder D."/>
            <person name="de Vargas C."/>
            <person name="Verret F."/>
            <person name="von Dassow P."/>
            <person name="Valentin K."/>
            <person name="Van de Peer Y."/>
            <person name="Wheeler G."/>
            <person name="Dacks J.B."/>
            <person name="Delwiche C.F."/>
            <person name="Dyhrman S.T."/>
            <person name="Glockner G."/>
            <person name="John U."/>
            <person name="Richards T."/>
            <person name="Worden A.Z."/>
            <person name="Zhang X."/>
            <person name="Grigoriev I.V."/>
            <person name="Allen A.E."/>
            <person name="Bidle K."/>
            <person name="Borodovsky M."/>
            <person name="Bowler C."/>
            <person name="Brownlee C."/>
            <person name="Cock J.M."/>
            <person name="Elias M."/>
            <person name="Gladyshev V.N."/>
            <person name="Groth M."/>
            <person name="Guda C."/>
            <person name="Hadaegh A."/>
            <person name="Iglesias-Rodriguez M.D."/>
            <person name="Jenkins J."/>
            <person name="Jones B.M."/>
            <person name="Lawson T."/>
            <person name="Leese F."/>
            <person name="Lindquist E."/>
            <person name="Lobanov A."/>
            <person name="Lomsadze A."/>
            <person name="Malik S.B."/>
            <person name="Marsh M.E."/>
            <person name="Mackinder L."/>
            <person name="Mock T."/>
            <person name="Mueller-Roeber B."/>
            <person name="Pagarete A."/>
            <person name="Parker M."/>
            <person name="Probert I."/>
            <person name="Quesneville H."/>
            <person name="Raines C."/>
            <person name="Rensing S.A."/>
            <person name="Riano-Pachon D.M."/>
            <person name="Richier S."/>
            <person name="Rokitta S."/>
            <person name="Shiraiwa Y."/>
            <person name="Soanes D.M."/>
            <person name="van der Giezen M."/>
            <person name="Wahlund T.M."/>
            <person name="Williams B."/>
            <person name="Wilson W."/>
            <person name="Wolfe G."/>
            <person name="Wurch L.L."/>
        </authorList>
    </citation>
    <scope>NUCLEOTIDE SEQUENCE</scope>
</reference>
<dbReference type="GeneID" id="17273971"/>
<sequence length="142" mass="15583">MHNSAGFNLTLDINGSATVVYDDEGEYISSGYLHETTTIPPRSSKIVHYYSDINEFLTRYSRESGLLSLTSHAIDKVLRSAVILDIVSSATILGSTYEQSFTLTHTSLIELISLSGCRCLIGPDSGECHANASQYAKDWLPF</sequence>
<dbReference type="EnsemblProtists" id="EOD28425">
    <property type="protein sequence ID" value="EOD28425"/>
    <property type="gene ID" value="EMIHUDRAFT_353414"/>
</dbReference>
<dbReference type="RefSeq" id="XP_005780854.1">
    <property type="nucleotide sequence ID" value="XM_005780797.1"/>
</dbReference>
<reference evidence="1" key="2">
    <citation type="submission" date="2024-10" db="UniProtKB">
        <authorList>
            <consortium name="EnsemblProtists"/>
        </authorList>
    </citation>
    <scope>IDENTIFICATION</scope>
</reference>
<keyword evidence="2" id="KW-1185">Reference proteome</keyword>
<name>A0A0D3JY40_EMIH1</name>
<evidence type="ECO:0000313" key="1">
    <source>
        <dbReference type="EnsemblProtists" id="EOD28425"/>
    </source>
</evidence>
<dbReference type="AlphaFoldDB" id="A0A0D3JY40"/>
<dbReference type="PaxDb" id="2903-EOD28425"/>
<dbReference type="HOGENOM" id="CLU_1819486_0_0_1"/>
<evidence type="ECO:0000313" key="2">
    <source>
        <dbReference type="Proteomes" id="UP000013827"/>
    </source>
</evidence>